<gene>
    <name evidence="6" type="ORF">H9651_05555</name>
</gene>
<dbReference type="InterPro" id="IPR003593">
    <property type="entry name" value="AAA+_ATPase"/>
</dbReference>
<dbReference type="InterPro" id="IPR050206">
    <property type="entry name" value="FtsK/SpoIIIE/SftA"/>
</dbReference>
<dbReference type="InterPro" id="IPR027417">
    <property type="entry name" value="P-loop_NTPase"/>
</dbReference>
<feature type="compositionally biased region" description="Pro residues" evidence="4">
    <location>
        <begin position="1"/>
        <end position="14"/>
    </location>
</feature>
<dbReference type="PROSITE" id="PS50901">
    <property type="entry name" value="FTSK"/>
    <property type="match status" value="1"/>
</dbReference>
<evidence type="ECO:0000256" key="1">
    <source>
        <dbReference type="ARBA" id="ARBA00022741"/>
    </source>
</evidence>
<evidence type="ECO:0000256" key="4">
    <source>
        <dbReference type="SAM" id="MobiDB-lite"/>
    </source>
</evidence>
<dbReference type="InterPro" id="IPR002543">
    <property type="entry name" value="FtsK_dom"/>
</dbReference>
<name>A0ABR8S169_9MICO</name>
<keyword evidence="7" id="KW-1185">Reference proteome</keyword>
<evidence type="ECO:0000256" key="2">
    <source>
        <dbReference type="ARBA" id="ARBA00022840"/>
    </source>
</evidence>
<keyword evidence="2 3" id="KW-0067">ATP-binding</keyword>
<dbReference type="Gene3D" id="3.40.50.300">
    <property type="entry name" value="P-loop containing nucleotide triphosphate hydrolases"/>
    <property type="match status" value="3"/>
</dbReference>
<dbReference type="Pfam" id="PF01580">
    <property type="entry name" value="FtsK_SpoIIIE"/>
    <property type="match status" value="1"/>
</dbReference>
<proteinExistence type="predicted"/>
<dbReference type="EMBL" id="JACSQP010000003">
    <property type="protein sequence ID" value="MBD7957094.1"/>
    <property type="molecule type" value="Genomic_DNA"/>
</dbReference>
<dbReference type="Proteomes" id="UP000648352">
    <property type="component" value="Unassembled WGS sequence"/>
</dbReference>
<dbReference type="GO" id="GO:0051301">
    <property type="term" value="P:cell division"/>
    <property type="evidence" value="ECO:0007669"/>
    <property type="project" value="UniProtKB-KW"/>
</dbReference>
<reference evidence="6 7" key="1">
    <citation type="submission" date="2020-08" db="EMBL/GenBank/DDBJ databases">
        <title>A Genomic Blueprint of the Chicken Gut Microbiome.</title>
        <authorList>
            <person name="Gilroy R."/>
            <person name="Ravi A."/>
            <person name="Getino M."/>
            <person name="Pursley I."/>
            <person name="Horton D.L."/>
            <person name="Alikhan N.-F."/>
            <person name="Baker D."/>
            <person name="Gharbi K."/>
            <person name="Hall N."/>
            <person name="Watson M."/>
            <person name="Adriaenssens E.M."/>
            <person name="Foster-Nyarko E."/>
            <person name="Jarju S."/>
            <person name="Secka A."/>
            <person name="Antonio M."/>
            <person name="Oren A."/>
            <person name="Chaudhuri R."/>
            <person name="La Ragione R.M."/>
            <person name="Hildebrand F."/>
            <person name="Pallen M.J."/>
        </authorList>
    </citation>
    <scope>NUCLEOTIDE SEQUENCE [LARGE SCALE GENOMIC DNA]</scope>
    <source>
        <strain evidence="6 7">Sa4CUA7</strain>
    </source>
</reference>
<keyword evidence="6" id="KW-0132">Cell division</keyword>
<evidence type="ECO:0000256" key="3">
    <source>
        <dbReference type="PROSITE-ProRule" id="PRU00289"/>
    </source>
</evidence>
<dbReference type="PANTHER" id="PTHR22683:SF1">
    <property type="entry name" value="TYPE VII SECRETION SYSTEM PROTEIN ESSC"/>
    <property type="match status" value="1"/>
</dbReference>
<feature type="binding site" evidence="3">
    <location>
        <begin position="368"/>
        <end position="375"/>
    </location>
    <ligand>
        <name>ATP</name>
        <dbReference type="ChEBI" id="CHEBI:30616"/>
    </ligand>
</feature>
<dbReference type="SUPFAM" id="SSF52540">
    <property type="entry name" value="P-loop containing nucleoside triphosphate hydrolases"/>
    <property type="match status" value="2"/>
</dbReference>
<keyword evidence="6" id="KW-0131">Cell cycle</keyword>
<protein>
    <submittedName>
        <fullName evidence="6">Cell division protein FtsK</fullName>
    </submittedName>
</protein>
<dbReference type="CDD" id="cd01127">
    <property type="entry name" value="TrwB_TraG_TraD_VirD4"/>
    <property type="match status" value="1"/>
</dbReference>
<comment type="caution">
    <text evidence="6">The sequence shown here is derived from an EMBL/GenBank/DDBJ whole genome shotgun (WGS) entry which is preliminary data.</text>
</comment>
<accession>A0ABR8S169</accession>
<feature type="region of interest" description="Disordered" evidence="4">
    <location>
        <begin position="1"/>
        <end position="21"/>
    </location>
</feature>
<evidence type="ECO:0000259" key="5">
    <source>
        <dbReference type="PROSITE" id="PS50901"/>
    </source>
</evidence>
<dbReference type="PANTHER" id="PTHR22683">
    <property type="entry name" value="SPORULATION PROTEIN RELATED"/>
    <property type="match status" value="1"/>
</dbReference>
<keyword evidence="1 3" id="KW-0547">Nucleotide-binding</keyword>
<dbReference type="SMART" id="SM00382">
    <property type="entry name" value="AAA"/>
    <property type="match status" value="2"/>
</dbReference>
<evidence type="ECO:0000313" key="6">
    <source>
        <dbReference type="EMBL" id="MBD7957094.1"/>
    </source>
</evidence>
<evidence type="ECO:0000313" key="7">
    <source>
        <dbReference type="Proteomes" id="UP000648352"/>
    </source>
</evidence>
<dbReference type="RefSeq" id="WP_191718184.1">
    <property type="nucleotide sequence ID" value="NZ_JACSQP010000003.1"/>
</dbReference>
<feature type="domain" description="FtsK" evidence="5">
    <location>
        <begin position="350"/>
        <end position="533"/>
    </location>
</feature>
<organism evidence="6 7">
    <name type="scientific">Microbacterium pullorum</name>
    <dbReference type="NCBI Taxonomy" id="2762236"/>
    <lineage>
        <taxon>Bacteria</taxon>
        <taxon>Bacillati</taxon>
        <taxon>Actinomycetota</taxon>
        <taxon>Actinomycetes</taxon>
        <taxon>Micrococcales</taxon>
        <taxon>Microbacteriaceae</taxon>
        <taxon>Microbacterium</taxon>
    </lineage>
</organism>
<sequence length="924" mass="94892">MPAPDPAPLAPPIDEPLSLPVAGDPAPRPPLPVVSALLPALAAVVLWAVTGSVLSLWFAALGPLLAGGAALDGLRSARRDRRRARRRHARVRAETVETIAARHADERRRLAARHPDVGGFLAAPHEIWRRVPGRAGHIVVGVGERASTVRVGGGSGAADAALRTRAATLTAAPLTVPAVDGIAVVGPPVAAAAVARGLALQVCLAAPPGEVRLVGPAGVDGGWSAALPHRRALTGTAVQLCAPGDARERGVDVSLTIVPVGSPPPPVCAAVLTLTGLTTAWLDHGGQAGPVSVEAVGRAQAAAIAASLDARAGAVAGGGPTPSGDLADLLAAAPAATRGTLPAVVGREGAEPVVVDLVVDGPHAVVTGVTGAGKSELLTTWIAALCATHTTSQVAFLLADFKGGRAFDRLTVLPHVTGVLTDLDEAAAHRAIESLRAELRHRERVLAALGARDIDEAGDALPRLVIVVDEYAALVGTQPQLHDVFADIAARGRALGMHLILAGQRASGVFRDALLANCPLRLSLRVTDAADSRLVIGSDDAAVLPGDPAARGLALVRRAADRAARTVRVAVCAPPTLAALAAAADAGPPPRRPWLPDLPVLLPLAEVTRPAQSPHDALVLGLADEPQHQRQSTLLLGPDDRGLVVIGGPGSGKTGVLRVVAAQHDPARTLIVPRDAEAAWDAIAGFDALTPGTLVLIDDLDALPAPFGPDHQALVLERVEALARDGARRGIRLIVTTQRLSGVAARVAPLLPRRAVLALPTRADHVAAGGAATDHRRDAPPGRGVLDDVPVQFAFAEAALECAAADAALFHPEGVTGFVTPSASAARGALERWAARGVHVARLGESPDDATGTTVLWGEPEAWLREWRTLQAVRAGGTLVVDAACAGEVRAVTGTRIVPPYAAPGRARAWVWDARAQARRVRWE</sequence>